<dbReference type="InterPro" id="IPR031303">
    <property type="entry name" value="C5_meth_CS"/>
</dbReference>
<dbReference type="SUPFAM" id="SSF53335">
    <property type="entry name" value="S-adenosyl-L-methionine-dependent methyltransferases"/>
    <property type="match status" value="1"/>
</dbReference>
<gene>
    <name evidence="8" type="ORF">DCK61_13500</name>
    <name evidence="7" type="ORF">GYR60_06915</name>
</gene>
<dbReference type="Proteomes" id="UP000840197">
    <property type="component" value="Unassembled WGS sequence"/>
</dbReference>
<reference evidence="7 10" key="1">
    <citation type="journal article" date="2018" name="Genome Biol.">
        <title>SKESA: strategic k-mer extension for scrupulous assemblies.</title>
        <authorList>
            <person name="Souvorov A."/>
            <person name="Agarwala R."/>
            <person name="Lipman D.J."/>
        </authorList>
    </citation>
    <scope>NUCLEOTIDE SEQUENCE [LARGE SCALE GENOMIC DNA]</scope>
    <source>
        <strain evidence="7 10">CFIAFB20130012</strain>
    </source>
</reference>
<evidence type="ECO:0000256" key="4">
    <source>
        <dbReference type="ARBA" id="ARBA00022691"/>
    </source>
</evidence>
<name>A0A7U7R7X3_LISMN</name>
<accession>A0A7U7R7X3</accession>
<evidence type="ECO:0000256" key="1">
    <source>
        <dbReference type="ARBA" id="ARBA00011975"/>
    </source>
</evidence>
<sequence length="385" mass="44342">MLKVVEAFSGIGAQKQALEKLNIEHEIISTIEWDINAIYAYDIMHHNDNAPSDLSKSEILERLSNVTLSPDGKKPFSNHGFQRLKEEKLQKLYAAINRNRNLCDITQVTGDMIPGDTDLLTYSFPCQDLSVGSVWYNKDNDGIKKGAKTRSGLLWEIERILKERLNMNAPLPRFLLMENVNAITSPKHNPNFVQWQDELSMMGYTNKVYKGLNALDFGIPQSRSRTFMLSIRNSEIEPEEISNLDYSIESNLADFLRFEYVEEGVDAMPNYTPSREKIYNRNRLLAKNGVVKADFTNTISTKQDRNPNAGVILQDDRMRYLTPRETFLLMGFPEYKFEKLIRTNGNNTYFTNSHLYRMSGNSIAVDVLTKIFQEIDRLKGIYFDE</sequence>
<dbReference type="InterPro" id="IPR018117">
    <property type="entry name" value="C5_DNA_meth_AS"/>
</dbReference>
<dbReference type="PROSITE" id="PS00095">
    <property type="entry name" value="C5_MTASE_2"/>
    <property type="match status" value="1"/>
</dbReference>
<dbReference type="Pfam" id="PF00145">
    <property type="entry name" value="DNA_methylase"/>
    <property type="match status" value="1"/>
</dbReference>
<evidence type="ECO:0000256" key="5">
    <source>
        <dbReference type="ARBA" id="ARBA00022747"/>
    </source>
</evidence>
<evidence type="ECO:0000313" key="9">
    <source>
        <dbReference type="Proteomes" id="UP000460224"/>
    </source>
</evidence>
<dbReference type="GO" id="GO:0032259">
    <property type="term" value="P:methylation"/>
    <property type="evidence" value="ECO:0007669"/>
    <property type="project" value="UniProtKB-KW"/>
</dbReference>
<evidence type="ECO:0000313" key="10">
    <source>
        <dbReference type="Proteomes" id="UP000840197"/>
    </source>
</evidence>
<comment type="caution">
    <text evidence="7">The sequence shown here is derived from an EMBL/GenBank/DDBJ whole genome shotgun (WGS) entry which is preliminary data.</text>
</comment>
<dbReference type="EMBL" id="DAAIHR010000006">
    <property type="protein sequence ID" value="HAB8398247.1"/>
    <property type="molecule type" value="Genomic_DNA"/>
</dbReference>
<dbReference type="PROSITE" id="PS51679">
    <property type="entry name" value="SAM_MT_C5"/>
    <property type="match status" value="1"/>
</dbReference>
<dbReference type="REBASE" id="459107">
    <property type="entry name" value="M.Lmo928ORF13440P"/>
</dbReference>
<keyword evidence="2 6" id="KW-0489">Methyltransferase</keyword>
<keyword evidence="3 6" id="KW-0808">Transferase</keyword>
<dbReference type="EC" id="2.1.1.37" evidence="1"/>
<feature type="active site" evidence="6">
    <location>
        <position position="126"/>
    </location>
</feature>
<keyword evidence="4 6" id="KW-0949">S-adenosyl-L-methionine</keyword>
<dbReference type="AlphaFoldDB" id="A0A7U7R7X3"/>
<reference evidence="8 9" key="2">
    <citation type="submission" date="2018-04" db="EMBL/GenBank/DDBJ databases">
        <title>Genome Analysis of a Prevalent Clone of Listeria monocytogenes Sequence Type 87 in China.</title>
        <authorList>
            <person name="Wang Y."/>
        </authorList>
    </citation>
    <scope>NUCLEOTIDE SEQUENCE [LARGE SCALE GENOMIC DNA]</scope>
    <source>
        <strain evidence="8 9">ICDC_LM1523</strain>
    </source>
</reference>
<evidence type="ECO:0000256" key="2">
    <source>
        <dbReference type="ARBA" id="ARBA00022603"/>
    </source>
</evidence>
<evidence type="ECO:0000313" key="8">
    <source>
        <dbReference type="EMBL" id="KAA9447835.1"/>
    </source>
</evidence>
<organism evidence="7 10">
    <name type="scientific">Listeria monocytogenes</name>
    <dbReference type="NCBI Taxonomy" id="1639"/>
    <lineage>
        <taxon>Bacteria</taxon>
        <taxon>Bacillati</taxon>
        <taxon>Bacillota</taxon>
        <taxon>Bacilli</taxon>
        <taxon>Bacillales</taxon>
        <taxon>Listeriaceae</taxon>
        <taxon>Listeria</taxon>
    </lineage>
</organism>
<dbReference type="PRINTS" id="PR00105">
    <property type="entry name" value="C5METTRFRASE"/>
</dbReference>
<comment type="similarity">
    <text evidence="6">Belongs to the class I-like SAM-binding methyltransferase superfamily. C5-methyltransferase family.</text>
</comment>
<proteinExistence type="inferred from homology"/>
<dbReference type="GO" id="GO:0003886">
    <property type="term" value="F:DNA (cytosine-5-)-methyltransferase activity"/>
    <property type="evidence" value="ECO:0007669"/>
    <property type="project" value="UniProtKB-EC"/>
</dbReference>
<reference evidence="7" key="3">
    <citation type="submission" date="2020-01" db="EMBL/GenBank/DDBJ databases">
        <authorList>
            <consortium name="NCBI Pathogen Detection Project"/>
        </authorList>
    </citation>
    <scope>NUCLEOTIDE SEQUENCE</scope>
    <source>
        <strain evidence="7">CFIAFB20130012</strain>
    </source>
</reference>
<dbReference type="EMBL" id="QDAY01000005">
    <property type="protein sequence ID" value="KAA9447835.1"/>
    <property type="molecule type" value="Genomic_DNA"/>
</dbReference>
<protein>
    <recommendedName>
        <fullName evidence="1">DNA (cytosine-5-)-methyltransferase</fullName>
        <ecNumber evidence="1">2.1.1.37</ecNumber>
    </recommendedName>
</protein>
<evidence type="ECO:0000256" key="3">
    <source>
        <dbReference type="ARBA" id="ARBA00022679"/>
    </source>
</evidence>
<dbReference type="Proteomes" id="UP000460224">
    <property type="component" value="Unassembled WGS sequence"/>
</dbReference>
<dbReference type="InterPro" id="IPR029063">
    <property type="entry name" value="SAM-dependent_MTases_sf"/>
</dbReference>
<evidence type="ECO:0000256" key="6">
    <source>
        <dbReference type="PROSITE-ProRule" id="PRU01016"/>
    </source>
</evidence>
<dbReference type="RefSeq" id="WP_003727881.1">
    <property type="nucleotide sequence ID" value="NZ_CP015593.1"/>
</dbReference>
<dbReference type="InterPro" id="IPR050750">
    <property type="entry name" value="C5-MTase"/>
</dbReference>
<dbReference type="Gene3D" id="3.90.120.10">
    <property type="entry name" value="DNA Methylase, subunit A, domain 2"/>
    <property type="match status" value="1"/>
</dbReference>
<dbReference type="PROSITE" id="PS00094">
    <property type="entry name" value="C5_MTASE_1"/>
    <property type="match status" value="1"/>
</dbReference>
<dbReference type="PANTHER" id="PTHR46098:SF1">
    <property type="entry name" value="TRNA (CYTOSINE(38)-C(5))-METHYLTRANSFERASE"/>
    <property type="match status" value="1"/>
</dbReference>
<dbReference type="InterPro" id="IPR001525">
    <property type="entry name" value="C5_MeTfrase"/>
</dbReference>
<dbReference type="PANTHER" id="PTHR46098">
    <property type="entry name" value="TRNA (CYTOSINE(38)-C(5))-METHYLTRANSFERASE"/>
    <property type="match status" value="1"/>
</dbReference>
<dbReference type="Gene3D" id="3.40.50.150">
    <property type="entry name" value="Vaccinia Virus protein VP39"/>
    <property type="match status" value="1"/>
</dbReference>
<evidence type="ECO:0000313" key="7">
    <source>
        <dbReference type="EMBL" id="HAB8398247.1"/>
    </source>
</evidence>
<dbReference type="GO" id="GO:0009307">
    <property type="term" value="P:DNA restriction-modification system"/>
    <property type="evidence" value="ECO:0007669"/>
    <property type="project" value="UniProtKB-KW"/>
</dbReference>
<keyword evidence="5" id="KW-0680">Restriction system</keyword>